<gene>
    <name evidence="1" type="ORF">D7S86_27105</name>
</gene>
<name>A0A494X4U1_9BURK</name>
<evidence type="ECO:0000313" key="1">
    <source>
        <dbReference type="EMBL" id="RKP44701.1"/>
    </source>
</evidence>
<reference evidence="1 2" key="1">
    <citation type="submission" date="2018-10" db="EMBL/GenBank/DDBJ databases">
        <title>Robbsia sp. DHC34, isolated from soil.</title>
        <authorList>
            <person name="Gao Z.-H."/>
            <person name="Qiu L.-H."/>
        </authorList>
    </citation>
    <scope>NUCLEOTIDE SEQUENCE [LARGE SCALE GENOMIC DNA]</scope>
    <source>
        <strain evidence="1 2">DHC34</strain>
    </source>
</reference>
<organism evidence="1 2">
    <name type="scientific">Pararobbsia silviterrae</name>
    <dbReference type="NCBI Taxonomy" id="1792498"/>
    <lineage>
        <taxon>Bacteria</taxon>
        <taxon>Pseudomonadati</taxon>
        <taxon>Pseudomonadota</taxon>
        <taxon>Betaproteobacteria</taxon>
        <taxon>Burkholderiales</taxon>
        <taxon>Burkholderiaceae</taxon>
        <taxon>Pararobbsia</taxon>
    </lineage>
</organism>
<comment type="caution">
    <text evidence="1">The sequence shown here is derived from an EMBL/GenBank/DDBJ whole genome shotgun (WGS) entry which is preliminary data.</text>
</comment>
<accession>A0A494X4U1</accession>
<proteinExistence type="predicted"/>
<sequence length="95" mass="10268">MSFEELGAIKDPMDLGSTGFVAPILVRYVVRTDQLQARYAGASLPTLLRAINVAAAHAHFPPEIGQLAPRAVRSAIVDRYLDGIAAMVRENLNAH</sequence>
<protein>
    <submittedName>
        <fullName evidence="1">Uncharacterized protein</fullName>
    </submittedName>
</protein>
<dbReference type="OrthoDB" id="8943829at2"/>
<keyword evidence="2" id="KW-1185">Reference proteome</keyword>
<dbReference type="AlphaFoldDB" id="A0A494X4U1"/>
<dbReference type="EMBL" id="RBZU01000019">
    <property type="protein sequence ID" value="RKP44701.1"/>
    <property type="molecule type" value="Genomic_DNA"/>
</dbReference>
<dbReference type="Proteomes" id="UP000270342">
    <property type="component" value="Unassembled WGS sequence"/>
</dbReference>
<evidence type="ECO:0000313" key="2">
    <source>
        <dbReference type="Proteomes" id="UP000270342"/>
    </source>
</evidence>